<comment type="caution">
    <text evidence="4">The sequence shown here is derived from an EMBL/GenBank/DDBJ whole genome shotgun (WGS) entry which is preliminary data.</text>
</comment>
<evidence type="ECO:0000313" key="4">
    <source>
        <dbReference type="EMBL" id="GFS06330.1"/>
    </source>
</evidence>
<dbReference type="GO" id="GO:0005044">
    <property type="term" value="F:scavenger receptor activity"/>
    <property type="evidence" value="ECO:0007669"/>
    <property type="project" value="InterPro"/>
</dbReference>
<feature type="domain" description="EGF-like" evidence="3">
    <location>
        <begin position="60"/>
        <end position="93"/>
    </location>
</feature>
<feature type="domain" description="EGF-like" evidence="3">
    <location>
        <begin position="190"/>
        <end position="224"/>
    </location>
</feature>
<evidence type="ECO:0000256" key="2">
    <source>
        <dbReference type="SAM" id="Phobius"/>
    </source>
</evidence>
<reference evidence="4 5" key="1">
    <citation type="journal article" date="2021" name="Elife">
        <title>Chloroplast acquisition without the gene transfer in kleptoplastic sea slugs, Plakobranchus ocellatus.</title>
        <authorList>
            <person name="Maeda T."/>
            <person name="Takahashi S."/>
            <person name="Yoshida T."/>
            <person name="Shimamura S."/>
            <person name="Takaki Y."/>
            <person name="Nagai Y."/>
            <person name="Toyoda A."/>
            <person name="Suzuki Y."/>
            <person name="Arimoto A."/>
            <person name="Ishii H."/>
            <person name="Satoh N."/>
            <person name="Nishiyama T."/>
            <person name="Hasebe M."/>
            <person name="Maruyama T."/>
            <person name="Minagawa J."/>
            <person name="Obokata J."/>
            <person name="Shigenobu S."/>
        </authorList>
    </citation>
    <scope>NUCLEOTIDE SEQUENCE [LARGE SCALE GENOMIC DNA]</scope>
</reference>
<feature type="domain" description="EGF-like" evidence="3">
    <location>
        <begin position="18"/>
        <end position="57"/>
    </location>
</feature>
<accession>A0AAV4I8C3</accession>
<dbReference type="Proteomes" id="UP000762676">
    <property type="component" value="Unassembled WGS sequence"/>
</dbReference>
<protein>
    <submittedName>
        <fullName evidence="4">Multiple epidermal growth factor-like domains 10</fullName>
    </submittedName>
</protein>
<dbReference type="Gene3D" id="2.170.300.10">
    <property type="entry name" value="Tie2 ligand-binding domain superfamily"/>
    <property type="match status" value="1"/>
</dbReference>
<dbReference type="InterPro" id="IPR042635">
    <property type="entry name" value="MEGF10/SREC1/2-like"/>
</dbReference>
<dbReference type="SMART" id="SM00181">
    <property type="entry name" value="EGF"/>
    <property type="match status" value="5"/>
</dbReference>
<evidence type="ECO:0000313" key="5">
    <source>
        <dbReference type="Proteomes" id="UP000762676"/>
    </source>
</evidence>
<evidence type="ECO:0000259" key="3">
    <source>
        <dbReference type="SMART" id="SM00181"/>
    </source>
</evidence>
<dbReference type="InterPro" id="IPR000742">
    <property type="entry name" value="EGF"/>
</dbReference>
<feature type="transmembrane region" description="Helical" evidence="2">
    <location>
        <begin position="267"/>
        <end position="288"/>
    </location>
</feature>
<keyword evidence="5" id="KW-1185">Reference proteome</keyword>
<feature type="domain" description="EGF-like" evidence="3">
    <location>
        <begin position="112"/>
        <end position="166"/>
    </location>
</feature>
<organism evidence="4 5">
    <name type="scientific">Elysia marginata</name>
    <dbReference type="NCBI Taxonomy" id="1093978"/>
    <lineage>
        <taxon>Eukaryota</taxon>
        <taxon>Metazoa</taxon>
        <taxon>Spiralia</taxon>
        <taxon>Lophotrochozoa</taxon>
        <taxon>Mollusca</taxon>
        <taxon>Gastropoda</taxon>
        <taxon>Heterobranchia</taxon>
        <taxon>Euthyneura</taxon>
        <taxon>Panpulmonata</taxon>
        <taxon>Sacoglossa</taxon>
        <taxon>Placobranchoidea</taxon>
        <taxon>Plakobranchidae</taxon>
        <taxon>Elysia</taxon>
    </lineage>
</organism>
<keyword evidence="2" id="KW-0812">Transmembrane</keyword>
<feature type="domain" description="EGF-like" evidence="3">
    <location>
        <begin position="226"/>
        <end position="256"/>
    </location>
</feature>
<dbReference type="PANTHER" id="PTHR24043">
    <property type="entry name" value="SCAVENGER RECEPTOR CLASS F"/>
    <property type="match status" value="1"/>
</dbReference>
<keyword evidence="1" id="KW-0245">EGF-like domain</keyword>
<proteinExistence type="predicted"/>
<evidence type="ECO:0000256" key="1">
    <source>
        <dbReference type="ARBA" id="ARBA00022536"/>
    </source>
</evidence>
<dbReference type="AlphaFoldDB" id="A0AAV4I8C3"/>
<gene>
    <name evidence="4" type="ORF">ElyMa_006541700</name>
</gene>
<name>A0AAV4I8C3_9GAST</name>
<dbReference type="PANTHER" id="PTHR24043:SF8">
    <property type="entry name" value="EGF-LIKE DOMAIN-CONTAINING PROTEIN"/>
    <property type="match status" value="1"/>
</dbReference>
<dbReference type="EMBL" id="BMAT01013143">
    <property type="protein sequence ID" value="GFS06330.1"/>
    <property type="molecule type" value="Genomic_DNA"/>
</dbReference>
<keyword evidence="2" id="KW-0472">Membrane</keyword>
<sequence>MLTVFAIHKCNNGSYGTNCSRPCSHHCQGSGIPQTCDHVTGACLQECQDGRVGEQCQYDKCSENCNGGSSMCSHPWGTCSLGCKPGYLGLHCLTECLEGTYGEDCREMCSPDCVDKKCYAENGTCVDGCIDGANVASICGPPCPYGKSARGVCLLCPAGKTGIRCEKDCDIGKYGAGCIQRCSPYCTKESCHAVNGTCKNGCIVNRVMPLCTDCHVGWYGVNCSKLCSKYCDDAGCDAVTGKCLTCVKGFQGDLCEERIDFVPMENYIAVVGFAGVIIVSCMGFSYFMGKA</sequence>
<keyword evidence="2" id="KW-1133">Transmembrane helix</keyword>